<keyword evidence="1" id="KW-0145">Chemotaxis</keyword>
<evidence type="ECO:0000259" key="5">
    <source>
        <dbReference type="PROSITE" id="PS50111"/>
    </source>
</evidence>
<dbReference type="CDD" id="cd11386">
    <property type="entry name" value="MCP_signal"/>
    <property type="match status" value="1"/>
</dbReference>
<dbReference type="InterPro" id="IPR003660">
    <property type="entry name" value="HAMP_dom"/>
</dbReference>
<dbReference type="Gene3D" id="1.10.287.950">
    <property type="entry name" value="Methyl-accepting chemotaxis protein"/>
    <property type="match status" value="1"/>
</dbReference>
<protein>
    <recommendedName>
        <fullName evidence="9">Methyl-accepting chemotaxis protein</fullName>
    </recommendedName>
</protein>
<dbReference type="EMBL" id="NBYO01000001">
    <property type="protein sequence ID" value="OXT02518.1"/>
    <property type="molecule type" value="Genomic_DNA"/>
</dbReference>
<keyword evidence="8" id="KW-1185">Reference proteome</keyword>
<organism evidence="7 8">
    <name type="scientific">Notoacmeibacter marinus</name>
    <dbReference type="NCBI Taxonomy" id="1876515"/>
    <lineage>
        <taxon>Bacteria</taxon>
        <taxon>Pseudomonadati</taxon>
        <taxon>Pseudomonadota</taxon>
        <taxon>Alphaproteobacteria</taxon>
        <taxon>Hyphomicrobiales</taxon>
        <taxon>Notoacmeibacteraceae</taxon>
        <taxon>Notoacmeibacter</taxon>
    </lineage>
</organism>
<dbReference type="CDD" id="cd06225">
    <property type="entry name" value="HAMP"/>
    <property type="match status" value="1"/>
</dbReference>
<dbReference type="SUPFAM" id="SSF158472">
    <property type="entry name" value="HAMP domain-like"/>
    <property type="match status" value="1"/>
</dbReference>
<dbReference type="GO" id="GO:0007165">
    <property type="term" value="P:signal transduction"/>
    <property type="evidence" value="ECO:0007669"/>
    <property type="project" value="UniProtKB-KW"/>
</dbReference>
<evidence type="ECO:0000313" key="8">
    <source>
        <dbReference type="Proteomes" id="UP000215405"/>
    </source>
</evidence>
<keyword evidence="3" id="KW-0807">Transducer</keyword>
<dbReference type="RefSeq" id="WP_094076472.1">
    <property type="nucleotide sequence ID" value="NZ_NBYO01000001.1"/>
</dbReference>
<dbReference type="Pfam" id="PF00672">
    <property type="entry name" value="HAMP"/>
    <property type="match status" value="1"/>
</dbReference>
<dbReference type="PRINTS" id="PR00260">
    <property type="entry name" value="CHEMTRNSDUCR"/>
</dbReference>
<dbReference type="InterPro" id="IPR051310">
    <property type="entry name" value="MCP_chemotaxis"/>
</dbReference>
<dbReference type="SUPFAM" id="SSF58104">
    <property type="entry name" value="Methyl-accepting chemotaxis protein (MCP) signaling domain"/>
    <property type="match status" value="1"/>
</dbReference>
<dbReference type="GO" id="GO:0004888">
    <property type="term" value="F:transmembrane signaling receptor activity"/>
    <property type="evidence" value="ECO:0007669"/>
    <property type="project" value="InterPro"/>
</dbReference>
<evidence type="ECO:0008006" key="9">
    <source>
        <dbReference type="Google" id="ProtNLM"/>
    </source>
</evidence>
<accession>A0A231V2W6</accession>
<dbReference type="Gene3D" id="6.10.340.10">
    <property type="match status" value="1"/>
</dbReference>
<evidence type="ECO:0000256" key="2">
    <source>
        <dbReference type="ARBA" id="ARBA00029447"/>
    </source>
</evidence>
<gene>
    <name evidence="7" type="ORF">B7H23_06380</name>
</gene>
<dbReference type="PROSITE" id="PS50111">
    <property type="entry name" value="CHEMOTAXIS_TRANSDUC_2"/>
    <property type="match status" value="1"/>
</dbReference>
<dbReference type="InterPro" id="IPR004090">
    <property type="entry name" value="Chemotax_Me-accpt_rcpt"/>
</dbReference>
<dbReference type="PANTHER" id="PTHR43531">
    <property type="entry name" value="PROTEIN ICFG"/>
    <property type="match status" value="1"/>
</dbReference>
<dbReference type="GO" id="GO:0016020">
    <property type="term" value="C:membrane"/>
    <property type="evidence" value="ECO:0007669"/>
    <property type="project" value="InterPro"/>
</dbReference>
<evidence type="ECO:0000256" key="1">
    <source>
        <dbReference type="ARBA" id="ARBA00022500"/>
    </source>
</evidence>
<comment type="caution">
    <text evidence="7">The sequence shown here is derived from an EMBL/GenBank/DDBJ whole genome shotgun (WGS) entry which is preliminary data.</text>
</comment>
<comment type="similarity">
    <text evidence="2">Belongs to the methyl-accepting chemotaxis (MCP) protein family.</text>
</comment>
<sequence length="762" mass="81961">MLANIVGRYSLRFSLSALFAVLAVLASAVVGTVGYIQSAGEMRQSIARELGLIASNQAQLVNDYEQRLNEAITNMSGGAMVPNSLAELSIGFNVERKRQENIDTFRNSGATPEERAQFAGRNRNVSIYEWKHSEVHNSLFSYWKDLGLSDLYLIDDKGNIVYTVTKSEEFMQNLQASEFGSLNRFFQSIMAGEATSLSSKGFERFPVGGPSLILAHGVERKSTFGLAEGEVAPPMAVVAFRVSAIKFSEMFARQQLDPQSRSILMTDASGQVVASSDGRKRPEPLDLSALKPGDDGISHGLIEDTQGFGTSLAAASDVDFDGRTFHVITLYEQDAAMAGVSNMGLTMAGLTLAALILVSITGMIFSNIVARPINVLTEDMRRLADGDLQNAAYDYDLRNEIGSMASAVEIFREQALEKRRIEGETEQMRNRSESERAEREAVTAQDNEARRHALDTLGTALKSLSAGNISHRIAMPFAAEFDQLRLDYNEAAEKLADALYQAARSADSICLSSAEVSNAAGDLAKRTETQAASIEQSSDTLSQIASNASEVAGRTDQVQSIVNHAQKEAAESAEIVDRAMNAMREIEESSDEITQIVSVINEIAFQTNLLALNAGVEAARAGDAGKGFGVVAQEVRELAQRCGDAAGEIRGLITRSVEKVKSGSVLVSDTGDTLKRIVSEVADISEHVTAITLSMRSQSDGLSQVSSTMRMMDQETQKNAAIAEESTAGSQVLAGEAAALNRQLSQFDVSAAEEMASIADAA</sequence>
<dbReference type="PROSITE" id="PS50885">
    <property type="entry name" value="HAMP"/>
    <property type="match status" value="2"/>
</dbReference>
<dbReference type="SMART" id="SM00283">
    <property type="entry name" value="MA"/>
    <property type="match status" value="1"/>
</dbReference>
<dbReference type="GO" id="GO:0006935">
    <property type="term" value="P:chemotaxis"/>
    <property type="evidence" value="ECO:0007669"/>
    <property type="project" value="UniProtKB-KW"/>
</dbReference>
<reference evidence="8" key="1">
    <citation type="journal article" date="2017" name="Int. J. Syst. Evol. Microbiol.">
        <title>Notoacmeibacter marinus gen. nov., sp. nov., isolated from the gut of a limpet and proposal of Notoacmeibacteraceae fam. nov. in the order Rhizobiales of the class Alphaproteobacteria.</title>
        <authorList>
            <person name="Huang Z."/>
            <person name="Guo F."/>
            <person name="Lai Q."/>
        </authorList>
    </citation>
    <scope>NUCLEOTIDE SEQUENCE [LARGE SCALE GENOMIC DNA]</scope>
    <source>
        <strain evidence="8">XMTR2A4</strain>
    </source>
</reference>
<feature type="domain" description="HAMP" evidence="6">
    <location>
        <begin position="448"/>
        <end position="500"/>
    </location>
</feature>
<evidence type="ECO:0000259" key="6">
    <source>
        <dbReference type="PROSITE" id="PS50885"/>
    </source>
</evidence>
<dbReference type="SMART" id="SM00304">
    <property type="entry name" value="HAMP"/>
    <property type="match status" value="2"/>
</dbReference>
<dbReference type="AlphaFoldDB" id="A0A231V2W6"/>
<feature type="region of interest" description="Disordered" evidence="4">
    <location>
        <begin position="421"/>
        <end position="447"/>
    </location>
</feature>
<dbReference type="PANTHER" id="PTHR43531:SF11">
    <property type="entry name" value="METHYL-ACCEPTING CHEMOTAXIS PROTEIN 3"/>
    <property type="match status" value="1"/>
</dbReference>
<name>A0A231V2W6_9HYPH</name>
<dbReference type="Pfam" id="PF00015">
    <property type="entry name" value="MCPsignal"/>
    <property type="match status" value="1"/>
</dbReference>
<feature type="domain" description="Methyl-accepting transducer" evidence="5">
    <location>
        <begin position="505"/>
        <end position="734"/>
    </location>
</feature>
<evidence type="ECO:0000256" key="4">
    <source>
        <dbReference type="SAM" id="MobiDB-lite"/>
    </source>
</evidence>
<dbReference type="Proteomes" id="UP000215405">
    <property type="component" value="Unassembled WGS sequence"/>
</dbReference>
<dbReference type="InterPro" id="IPR004089">
    <property type="entry name" value="MCPsignal_dom"/>
</dbReference>
<evidence type="ECO:0000256" key="3">
    <source>
        <dbReference type="PROSITE-ProRule" id="PRU00284"/>
    </source>
</evidence>
<feature type="domain" description="HAMP" evidence="6">
    <location>
        <begin position="367"/>
        <end position="420"/>
    </location>
</feature>
<proteinExistence type="inferred from homology"/>
<evidence type="ECO:0000313" key="7">
    <source>
        <dbReference type="EMBL" id="OXT02518.1"/>
    </source>
</evidence>